<evidence type="ECO:0000256" key="16">
    <source>
        <dbReference type="HAMAP-Rule" id="MF_00037"/>
    </source>
</evidence>
<keyword evidence="12 16" id="KW-0560">Oxidoreductase</keyword>
<dbReference type="EC" id="1.3.1.98" evidence="16"/>
<dbReference type="Gene3D" id="3.30.43.10">
    <property type="entry name" value="Uridine Diphospho-n-acetylenolpyruvylglucosamine Reductase, domain 2"/>
    <property type="match status" value="1"/>
</dbReference>
<evidence type="ECO:0000256" key="6">
    <source>
        <dbReference type="ARBA" id="ARBA00022618"/>
    </source>
</evidence>
<dbReference type="OrthoDB" id="9804753at2"/>
<sequence length="303" mass="32748">MNEVLCNAIEQIVSASNVLKNEPMSRHTTFRSGGPASLFIRPENKDQLVEVMALIRKLGTDFFVLGNGSNLLVSDEGFDGVVISLSNLNDISLKGDHTILAEAGALNSQIAAFARDNELKNFEFAAGIPGTIGGAMIMNAGAYGGEMKLVTKSVTVLSPEGEIMVLDNDSMEFGYRSSAIKGRGYIVISVLLSLKKGKKETIIQNMQELAAKRREKQPLEFPSAGSTFKRPEGYFAGKLIEDAGLRGFSVGGAAVSEKHCGFVINKDNATSAQIYELISEVKRRVYENSGVKLEPEVIMLGKF</sequence>
<comment type="catalytic activity">
    <reaction evidence="15 16">
        <text>UDP-N-acetyl-alpha-D-muramate + NADP(+) = UDP-N-acetyl-3-O-(1-carboxyvinyl)-alpha-D-glucosamine + NADPH + H(+)</text>
        <dbReference type="Rhea" id="RHEA:12248"/>
        <dbReference type="ChEBI" id="CHEBI:15378"/>
        <dbReference type="ChEBI" id="CHEBI:57783"/>
        <dbReference type="ChEBI" id="CHEBI:58349"/>
        <dbReference type="ChEBI" id="CHEBI:68483"/>
        <dbReference type="ChEBI" id="CHEBI:70757"/>
        <dbReference type="EC" id="1.3.1.98"/>
    </reaction>
</comment>
<evidence type="ECO:0000256" key="10">
    <source>
        <dbReference type="ARBA" id="ARBA00022960"/>
    </source>
</evidence>
<evidence type="ECO:0000313" key="19">
    <source>
        <dbReference type="Proteomes" id="UP000182624"/>
    </source>
</evidence>
<keyword evidence="5 16" id="KW-0963">Cytoplasm</keyword>
<proteinExistence type="inferred from homology"/>
<keyword evidence="14 16" id="KW-0961">Cell wall biogenesis/degradation</keyword>
<dbReference type="GO" id="GO:0009252">
    <property type="term" value="P:peptidoglycan biosynthetic process"/>
    <property type="evidence" value="ECO:0007669"/>
    <property type="project" value="UniProtKB-UniRule"/>
</dbReference>
<reference evidence="19" key="1">
    <citation type="submission" date="2016-10" db="EMBL/GenBank/DDBJ databases">
        <authorList>
            <person name="Varghese N."/>
            <person name="Submissions S."/>
        </authorList>
    </citation>
    <scope>NUCLEOTIDE SEQUENCE [LARGE SCALE GENOMIC DNA]</scope>
    <source>
        <strain evidence="19">P18</strain>
    </source>
</reference>
<comment type="cofactor">
    <cofactor evidence="1 16">
        <name>FAD</name>
        <dbReference type="ChEBI" id="CHEBI:57692"/>
    </cofactor>
</comment>
<dbReference type="UniPathway" id="UPA00219"/>
<dbReference type="Gene3D" id="3.30.465.10">
    <property type="match status" value="1"/>
</dbReference>
<dbReference type="PANTHER" id="PTHR21071">
    <property type="entry name" value="UDP-N-ACETYLENOLPYRUVOYLGLUCOSAMINE REDUCTASE"/>
    <property type="match status" value="1"/>
</dbReference>
<dbReference type="AlphaFoldDB" id="A0A1I5V7N1"/>
<comment type="subcellular location">
    <subcellularLocation>
        <location evidence="3 16">Cytoplasm</location>
    </subcellularLocation>
</comment>
<dbReference type="GO" id="GO:0005829">
    <property type="term" value="C:cytosol"/>
    <property type="evidence" value="ECO:0007669"/>
    <property type="project" value="TreeGrafter"/>
</dbReference>
<dbReference type="InterPro" id="IPR003170">
    <property type="entry name" value="MurB"/>
</dbReference>
<evidence type="ECO:0000256" key="4">
    <source>
        <dbReference type="ARBA" id="ARBA00004752"/>
    </source>
</evidence>
<dbReference type="InterPro" id="IPR006094">
    <property type="entry name" value="Oxid_FAD_bind_N"/>
</dbReference>
<evidence type="ECO:0000259" key="17">
    <source>
        <dbReference type="PROSITE" id="PS51387"/>
    </source>
</evidence>
<dbReference type="GO" id="GO:0071949">
    <property type="term" value="F:FAD binding"/>
    <property type="evidence" value="ECO:0007669"/>
    <property type="project" value="InterPro"/>
</dbReference>
<dbReference type="InterPro" id="IPR016167">
    <property type="entry name" value="FAD-bd_PCMH_sub1"/>
</dbReference>
<evidence type="ECO:0000256" key="7">
    <source>
        <dbReference type="ARBA" id="ARBA00022630"/>
    </source>
</evidence>
<dbReference type="InterPro" id="IPR036635">
    <property type="entry name" value="MurB_C_sf"/>
</dbReference>
<dbReference type="GO" id="GO:0071555">
    <property type="term" value="P:cell wall organization"/>
    <property type="evidence" value="ECO:0007669"/>
    <property type="project" value="UniProtKB-KW"/>
</dbReference>
<dbReference type="InterPro" id="IPR011601">
    <property type="entry name" value="MurB_C"/>
</dbReference>
<dbReference type="Pfam" id="PF02873">
    <property type="entry name" value="MurB_C"/>
    <property type="match status" value="1"/>
</dbReference>
<keyword evidence="11 16" id="KW-0573">Peptidoglycan synthesis</keyword>
<dbReference type="PANTHER" id="PTHR21071:SF4">
    <property type="entry name" value="UDP-N-ACETYLENOLPYRUVOYLGLUCOSAMINE REDUCTASE"/>
    <property type="match status" value="1"/>
</dbReference>
<keyword evidence="8 16" id="KW-0274">FAD</keyword>
<dbReference type="InterPro" id="IPR016166">
    <property type="entry name" value="FAD-bd_PCMH"/>
</dbReference>
<keyword evidence="19" id="KW-1185">Reference proteome</keyword>
<evidence type="ECO:0000256" key="14">
    <source>
        <dbReference type="ARBA" id="ARBA00023316"/>
    </source>
</evidence>
<keyword evidence="13 16" id="KW-0131">Cell cycle</keyword>
<keyword evidence="10 16" id="KW-0133">Cell shape</keyword>
<comment type="pathway">
    <text evidence="4 16">Cell wall biogenesis; peptidoglycan biosynthesis.</text>
</comment>
<dbReference type="EMBL" id="FOXO01000016">
    <property type="protein sequence ID" value="SFQ03564.1"/>
    <property type="molecule type" value="Genomic_DNA"/>
</dbReference>
<dbReference type="GO" id="GO:0008762">
    <property type="term" value="F:UDP-N-acetylmuramate dehydrogenase activity"/>
    <property type="evidence" value="ECO:0007669"/>
    <property type="project" value="UniProtKB-UniRule"/>
</dbReference>
<dbReference type="SUPFAM" id="SSF56176">
    <property type="entry name" value="FAD-binding/transporter-associated domain-like"/>
    <property type="match status" value="1"/>
</dbReference>
<evidence type="ECO:0000256" key="3">
    <source>
        <dbReference type="ARBA" id="ARBA00004496"/>
    </source>
</evidence>
<dbReference type="InterPro" id="IPR036318">
    <property type="entry name" value="FAD-bd_PCMH-like_sf"/>
</dbReference>
<evidence type="ECO:0000256" key="11">
    <source>
        <dbReference type="ARBA" id="ARBA00022984"/>
    </source>
</evidence>
<keyword evidence="9 16" id="KW-0521">NADP</keyword>
<evidence type="ECO:0000256" key="1">
    <source>
        <dbReference type="ARBA" id="ARBA00001974"/>
    </source>
</evidence>
<keyword evidence="6 16" id="KW-0132">Cell division</keyword>
<evidence type="ECO:0000256" key="15">
    <source>
        <dbReference type="ARBA" id="ARBA00048914"/>
    </source>
</evidence>
<evidence type="ECO:0000313" key="18">
    <source>
        <dbReference type="EMBL" id="SFQ03564.1"/>
    </source>
</evidence>
<feature type="active site" evidence="16">
    <location>
        <position position="176"/>
    </location>
</feature>
<dbReference type="RefSeq" id="WP_074888533.1">
    <property type="nucleotide sequence ID" value="NZ_FOXO01000016.1"/>
</dbReference>
<dbReference type="Proteomes" id="UP000182624">
    <property type="component" value="Unassembled WGS sequence"/>
</dbReference>
<feature type="domain" description="FAD-binding PCMH-type" evidence="17">
    <location>
        <begin position="31"/>
        <end position="197"/>
    </location>
</feature>
<gene>
    <name evidence="16" type="primary">murB</name>
    <name evidence="18" type="ORF">SAMN04487928_11612</name>
</gene>
<comment type="function">
    <text evidence="2 16">Cell wall formation.</text>
</comment>
<dbReference type="GO" id="GO:0051301">
    <property type="term" value="P:cell division"/>
    <property type="evidence" value="ECO:0007669"/>
    <property type="project" value="UniProtKB-KW"/>
</dbReference>
<dbReference type="Gene3D" id="3.90.78.10">
    <property type="entry name" value="UDP-N-acetylenolpyruvoylglucosamine reductase, C-terminal domain"/>
    <property type="match status" value="1"/>
</dbReference>
<evidence type="ECO:0000256" key="12">
    <source>
        <dbReference type="ARBA" id="ARBA00023002"/>
    </source>
</evidence>
<evidence type="ECO:0000256" key="2">
    <source>
        <dbReference type="ARBA" id="ARBA00003921"/>
    </source>
</evidence>
<accession>A0A1I5V7N1</accession>
<dbReference type="Pfam" id="PF01565">
    <property type="entry name" value="FAD_binding_4"/>
    <property type="match status" value="1"/>
</dbReference>
<evidence type="ECO:0000256" key="9">
    <source>
        <dbReference type="ARBA" id="ARBA00022857"/>
    </source>
</evidence>
<dbReference type="HAMAP" id="MF_00037">
    <property type="entry name" value="MurB"/>
    <property type="match status" value="1"/>
</dbReference>
<organism evidence="18 19">
    <name type="scientific">Butyrivibrio proteoclasticus</name>
    <dbReference type="NCBI Taxonomy" id="43305"/>
    <lineage>
        <taxon>Bacteria</taxon>
        <taxon>Bacillati</taxon>
        <taxon>Bacillota</taxon>
        <taxon>Clostridia</taxon>
        <taxon>Lachnospirales</taxon>
        <taxon>Lachnospiraceae</taxon>
        <taxon>Butyrivibrio</taxon>
    </lineage>
</organism>
<dbReference type="InterPro" id="IPR016169">
    <property type="entry name" value="FAD-bd_PCMH_sub2"/>
</dbReference>
<feature type="active site" description="Proton donor" evidence="16">
    <location>
        <position position="226"/>
    </location>
</feature>
<name>A0A1I5V7N1_9FIRM</name>
<dbReference type="GO" id="GO:0008360">
    <property type="term" value="P:regulation of cell shape"/>
    <property type="evidence" value="ECO:0007669"/>
    <property type="project" value="UniProtKB-KW"/>
</dbReference>
<dbReference type="PROSITE" id="PS51387">
    <property type="entry name" value="FAD_PCMH"/>
    <property type="match status" value="1"/>
</dbReference>
<dbReference type="SUPFAM" id="SSF56194">
    <property type="entry name" value="Uridine diphospho-N-Acetylenolpyruvylglucosamine reductase, MurB, C-terminal domain"/>
    <property type="match status" value="1"/>
</dbReference>
<evidence type="ECO:0000256" key="13">
    <source>
        <dbReference type="ARBA" id="ARBA00023306"/>
    </source>
</evidence>
<evidence type="ECO:0000256" key="8">
    <source>
        <dbReference type="ARBA" id="ARBA00022827"/>
    </source>
</evidence>
<comment type="similarity">
    <text evidence="16">Belongs to the MurB family.</text>
</comment>
<dbReference type="NCBIfam" id="NF010480">
    <property type="entry name" value="PRK13905.1"/>
    <property type="match status" value="1"/>
</dbReference>
<evidence type="ECO:0000256" key="5">
    <source>
        <dbReference type="ARBA" id="ARBA00022490"/>
    </source>
</evidence>
<feature type="active site" evidence="16">
    <location>
        <position position="296"/>
    </location>
</feature>
<dbReference type="NCBIfam" id="TIGR00179">
    <property type="entry name" value="murB"/>
    <property type="match status" value="1"/>
</dbReference>
<keyword evidence="7 16" id="KW-0285">Flavoprotein</keyword>
<protein>
    <recommendedName>
        <fullName evidence="16">UDP-N-acetylenolpyruvoylglucosamine reductase</fullName>
        <ecNumber evidence="16">1.3.1.98</ecNumber>
    </recommendedName>
    <alternativeName>
        <fullName evidence="16">UDP-N-acetylmuramate dehydrogenase</fullName>
    </alternativeName>
</protein>